<accession>A0A244CRG5</accession>
<dbReference type="Pfam" id="PF12790">
    <property type="entry name" value="T6SS-SciN"/>
    <property type="match status" value="1"/>
</dbReference>
<dbReference type="InterPro" id="IPR038706">
    <property type="entry name" value="Type_VI_SciN-like_sf"/>
</dbReference>
<dbReference type="InterPro" id="IPR017734">
    <property type="entry name" value="T6SS_SciN"/>
</dbReference>
<keyword evidence="2" id="KW-1185">Reference proteome</keyword>
<gene>
    <name evidence="1" type="ORF">B1199_07555</name>
</gene>
<evidence type="ECO:0000313" key="2">
    <source>
        <dbReference type="Proteomes" id="UP000194841"/>
    </source>
</evidence>
<organism evidence="1 2">
    <name type="scientific">Pseudoalteromonas ulvae</name>
    <dbReference type="NCBI Taxonomy" id="107327"/>
    <lineage>
        <taxon>Bacteria</taxon>
        <taxon>Pseudomonadati</taxon>
        <taxon>Pseudomonadota</taxon>
        <taxon>Gammaproteobacteria</taxon>
        <taxon>Alteromonadales</taxon>
        <taxon>Pseudoalteromonadaceae</taxon>
        <taxon>Pseudoalteromonas</taxon>
    </lineage>
</organism>
<dbReference type="PROSITE" id="PS51257">
    <property type="entry name" value="PROKAR_LIPOPROTEIN"/>
    <property type="match status" value="1"/>
</dbReference>
<proteinExistence type="predicted"/>
<dbReference type="OrthoDB" id="6397904at2"/>
<dbReference type="Gene3D" id="2.60.40.4150">
    <property type="entry name" value="Type VI secretion system, lipoprotein SciN"/>
    <property type="match status" value="1"/>
</dbReference>
<comment type="caution">
    <text evidence="1">The sequence shown here is derived from an EMBL/GenBank/DDBJ whole genome shotgun (WGS) entry which is preliminary data.</text>
</comment>
<dbReference type="EMBL" id="MWPV01000002">
    <property type="protein sequence ID" value="OUL58201.1"/>
    <property type="molecule type" value="Genomic_DNA"/>
</dbReference>
<protein>
    <submittedName>
        <fullName evidence="1">Uncharacterized protein</fullName>
    </submittedName>
</protein>
<reference evidence="1 2" key="1">
    <citation type="submission" date="2017-02" db="EMBL/GenBank/DDBJ databases">
        <title>Pseudoalteromonas ulvae TC14 Genome.</title>
        <authorList>
            <person name="Molmeret M."/>
        </authorList>
    </citation>
    <scope>NUCLEOTIDE SEQUENCE [LARGE SCALE GENOMIC DNA]</scope>
    <source>
        <strain evidence="1">TC14</strain>
    </source>
</reference>
<sequence length="245" mass="27284">MIIKLLSLQRLILLLLMIVSLTGCSSIPFFGDDAAAGNVSQTVAYADPTQKDHWLENAKAWRNWDINHPNNQLVEWVYNEAALIITLSASSELNSFNDLAHMTQIRVIQLSDITGLTTLLKTQDGVRTAMVEPLEMLPNAISIDTVNLAPNQTYTIELARQQDAKFIALVAGFAQSQPQQSVRIITIPVITISPPEVEKSWFDTLTFGLFSEDSEPEPDIIRPAKLKIDSKLGENEFEKFVAKAF</sequence>
<dbReference type="Proteomes" id="UP000194841">
    <property type="component" value="Unassembled WGS sequence"/>
</dbReference>
<dbReference type="RefSeq" id="WP_086743509.1">
    <property type="nucleotide sequence ID" value="NZ_MWPV01000002.1"/>
</dbReference>
<evidence type="ECO:0000313" key="1">
    <source>
        <dbReference type="EMBL" id="OUL58201.1"/>
    </source>
</evidence>
<dbReference type="AlphaFoldDB" id="A0A244CRG5"/>
<name>A0A244CRG5_PSEDV</name>